<organism evidence="2 3">
    <name type="scientific">Heterosigma akashiwo virus 01</name>
    <name type="common">HaV01</name>
    <dbReference type="NCBI Taxonomy" id="97195"/>
    <lineage>
        <taxon>Viruses</taxon>
        <taxon>Varidnaviria</taxon>
        <taxon>Bamfordvirae</taxon>
        <taxon>Nucleocytoviricota</taxon>
        <taxon>Megaviricetes</taxon>
        <taxon>Algavirales</taxon>
        <taxon>Phycodnaviridae</taxon>
        <taxon>Raphidovirus</taxon>
        <taxon>Raphidovirus japonicum</taxon>
    </lineage>
</organism>
<sequence>MVLKKKKSFTDELAQKNKANISNIRSNSANNTIQITQLLQIFLRELILTEKVYRPFWNRRCADISKNLWLPTKIHCVDSVTNLSNGSLEDTVDESSFWMKRRSNPKKPNSQTIYYPLSMSSVVNNWEKDVIKNLKVRIYPTPAQRKIFKEWFGTTRYVYN</sequence>
<dbReference type="EMBL" id="KX008963">
    <property type="protein sequence ID" value="AOM63334.1"/>
    <property type="molecule type" value="Genomic_DNA"/>
</dbReference>
<proteinExistence type="predicted"/>
<reference evidence="2 3" key="1">
    <citation type="submission" date="2016-03" db="EMBL/GenBank/DDBJ databases">
        <title>Genome sequences of a Phycodnavirus, Heterosigma akashiwo virus strain 53.</title>
        <authorList>
            <person name="Ueki S."/>
            <person name="Ogura Y."/>
            <person name="Hayashi T."/>
        </authorList>
    </citation>
    <scope>NUCLEOTIDE SEQUENCE [LARGE SCALE GENOMIC DNA]</scope>
    <source>
        <strain evidence="2">HaV53</strain>
    </source>
</reference>
<evidence type="ECO:0000313" key="3">
    <source>
        <dbReference type="Proteomes" id="UP000232488"/>
    </source>
</evidence>
<evidence type="ECO:0000313" key="2">
    <source>
        <dbReference type="EMBL" id="AOM63334.1"/>
    </source>
</evidence>
<dbReference type="KEGG" id="vg:37618384"/>
<dbReference type="GeneID" id="37618384"/>
<accession>A0A1C9C4X0</accession>
<gene>
    <name evidence="2" type="primary">HaV53_ORF3</name>
</gene>
<organismHost>
    <name type="scientific">Heterosigma akashiwo</name>
    <name type="common">Chromophytic alga</name>
    <name type="synonym">Heterosigma carterae</name>
    <dbReference type="NCBI Taxonomy" id="2829"/>
</organismHost>
<feature type="domain" description="Transposase putative helix-turn-helix" evidence="1">
    <location>
        <begin position="131"/>
        <end position="160"/>
    </location>
</feature>
<evidence type="ECO:0000259" key="1">
    <source>
        <dbReference type="Pfam" id="PF12323"/>
    </source>
</evidence>
<dbReference type="RefSeq" id="YP_009507400.1">
    <property type="nucleotide sequence ID" value="NC_038553.1"/>
</dbReference>
<dbReference type="InterPro" id="IPR021027">
    <property type="entry name" value="Transposase_put_HTH"/>
</dbReference>
<name>A0A1C9C4X0_HAV01</name>
<dbReference type="Pfam" id="PF12323">
    <property type="entry name" value="HTH_OrfB_IS605"/>
    <property type="match status" value="1"/>
</dbReference>
<dbReference type="Proteomes" id="UP000232488">
    <property type="component" value="Segment"/>
</dbReference>
<protein>
    <recommendedName>
        <fullName evidence="1">Transposase putative helix-turn-helix domain-containing protein</fullName>
    </recommendedName>
</protein>
<keyword evidence="3" id="KW-1185">Reference proteome</keyword>